<name>G3MUJ5_9CAUD</name>
<dbReference type="InterPro" id="IPR036390">
    <property type="entry name" value="WH_DNA-bd_sf"/>
</dbReference>
<dbReference type="Gene3D" id="1.10.10.10">
    <property type="entry name" value="Winged helix-like DNA-binding domain superfamily/Winged helix DNA-binding domain"/>
    <property type="match status" value="1"/>
</dbReference>
<dbReference type="GeneID" id="14008018"/>
<dbReference type="InterPro" id="IPR015198">
    <property type="entry name" value="Phage_T4_MotA_Tscrpt_reg_N"/>
</dbReference>
<feature type="domain" description="Bacteriophage T4 MotA transcription regulator N-terminal" evidence="1">
    <location>
        <begin position="2"/>
        <end position="65"/>
    </location>
</feature>
<dbReference type="KEGG" id="vg:14008018"/>
<proteinExistence type="predicted"/>
<accession>G3MUJ5</accession>
<organism evidence="2 3">
    <name type="scientific">Escherichia phage Bp7</name>
    <dbReference type="NCBI Taxonomy" id="1052121"/>
    <lineage>
        <taxon>Viruses</taxon>
        <taxon>Duplodnaviria</taxon>
        <taxon>Heunggongvirae</taxon>
        <taxon>Uroviricota</taxon>
        <taxon>Caudoviricetes</taxon>
        <taxon>Pantevenvirales</taxon>
        <taxon>Straboviridae</taxon>
        <taxon>Tevenvirinae</taxon>
        <taxon>Dhakavirus</taxon>
        <taxon>Dhakavirus bp7</taxon>
    </lineage>
</organism>
<evidence type="ECO:0000313" key="2">
    <source>
        <dbReference type="EMBL" id="AEN93865.1"/>
    </source>
</evidence>
<dbReference type="RefSeq" id="YP_007004189.1">
    <property type="nucleotide sequence ID" value="NC_019500.1"/>
</dbReference>
<sequence>MSKITYIIKASEDALNEKTASILVHIIKHNFITSGEVREALSEQFSAAVVNSNIGVLIKKGFIENLVTD</sequence>
<dbReference type="Proteomes" id="UP000001272">
    <property type="component" value="Segment"/>
</dbReference>
<protein>
    <submittedName>
        <fullName evidence="2">Activator of middle period transcription</fullName>
    </submittedName>
</protein>
<evidence type="ECO:0000313" key="3">
    <source>
        <dbReference type="Proteomes" id="UP000001272"/>
    </source>
</evidence>
<reference evidence="2 3" key="1">
    <citation type="journal article" date="2010" name="Dian Zi Xian Wei Xue Bao">
        <title>Morphological observation on lytic cycle of bacteriophag Bp7.</title>
        <authorList>
            <person name="Liu X."/>
            <person name="Ren H."/>
            <person name="Liu W."/>
            <person name="Wen J."/>
            <person name="Zou L."/>
            <person name="Liu C."/>
        </authorList>
    </citation>
    <scope>NUCLEOTIDE SEQUENCE [LARGE SCALE GENOMIC DNA]</scope>
</reference>
<dbReference type="OrthoDB" id="9294at10239"/>
<dbReference type="SUPFAM" id="SSF46785">
    <property type="entry name" value="Winged helix' DNA-binding domain"/>
    <property type="match status" value="1"/>
</dbReference>
<dbReference type="EMBL" id="HQ829472">
    <property type="protein sequence ID" value="AEN93865.1"/>
    <property type="molecule type" value="Genomic_DNA"/>
</dbReference>
<dbReference type="Pfam" id="PF09114">
    <property type="entry name" value="MotA_activ"/>
    <property type="match status" value="1"/>
</dbReference>
<keyword evidence="3" id="KW-1185">Reference proteome</keyword>
<gene>
    <name evidence="2" type="primary">motA</name>
    <name evidence="2" type="ORF">EpBp7_0148</name>
</gene>
<evidence type="ECO:0000259" key="1">
    <source>
        <dbReference type="Pfam" id="PF09114"/>
    </source>
</evidence>
<dbReference type="InterPro" id="IPR036388">
    <property type="entry name" value="WH-like_DNA-bd_sf"/>
</dbReference>